<dbReference type="Pfam" id="PF03629">
    <property type="entry name" value="SASA"/>
    <property type="match status" value="1"/>
</dbReference>
<gene>
    <name evidence="3" type="ORF">PAT3040_04008</name>
</gene>
<keyword evidence="1" id="KW-0378">Hydrolase</keyword>
<dbReference type="PANTHER" id="PTHR31988">
    <property type="entry name" value="ESTERASE, PUTATIVE (DUF303)-RELATED"/>
    <property type="match status" value="1"/>
</dbReference>
<evidence type="ECO:0000256" key="1">
    <source>
        <dbReference type="ARBA" id="ARBA00022801"/>
    </source>
</evidence>
<feature type="domain" description="Sialate O-acetylesterase" evidence="2">
    <location>
        <begin position="129"/>
        <end position="272"/>
    </location>
</feature>
<comment type="caution">
    <text evidence="3">The sequence shown here is derived from an EMBL/GenBank/DDBJ whole genome shotgun (WGS) entry which is preliminary data.</text>
</comment>
<proteinExistence type="predicted"/>
<dbReference type="InterPro" id="IPR052940">
    <property type="entry name" value="Carb_Esterase_6"/>
</dbReference>
<dbReference type="GO" id="GO:0016787">
    <property type="term" value="F:hydrolase activity"/>
    <property type="evidence" value="ECO:0007669"/>
    <property type="project" value="UniProtKB-KW"/>
</dbReference>
<dbReference type="PANTHER" id="PTHR31988:SF19">
    <property type="entry name" value="9-O-ACETYL-N-ACETYLNEURAMINIC ACID DEACETYLASE-RELATED"/>
    <property type="match status" value="1"/>
</dbReference>
<evidence type="ECO:0000259" key="2">
    <source>
        <dbReference type="Pfam" id="PF03629"/>
    </source>
</evidence>
<dbReference type="EMBL" id="BDQX01000230">
    <property type="protein sequence ID" value="GBG09364.1"/>
    <property type="molecule type" value="Genomic_DNA"/>
</dbReference>
<dbReference type="RefSeq" id="WP_108994118.1">
    <property type="nucleotide sequence ID" value="NZ_BDQX01000230.1"/>
</dbReference>
<protein>
    <recommendedName>
        <fullName evidence="2">Sialate O-acetylesterase domain-containing protein</fullName>
    </recommendedName>
</protein>
<dbReference type="AlphaFoldDB" id="A0A2R5F116"/>
<evidence type="ECO:0000313" key="3">
    <source>
        <dbReference type="EMBL" id="GBG09364.1"/>
    </source>
</evidence>
<dbReference type="Gene3D" id="3.40.50.1110">
    <property type="entry name" value="SGNH hydrolase"/>
    <property type="match status" value="1"/>
</dbReference>
<organism evidence="3 4">
    <name type="scientific">Paenibacillus agaridevorans</name>
    <dbReference type="NCBI Taxonomy" id="171404"/>
    <lineage>
        <taxon>Bacteria</taxon>
        <taxon>Bacillati</taxon>
        <taxon>Bacillota</taxon>
        <taxon>Bacilli</taxon>
        <taxon>Bacillales</taxon>
        <taxon>Paenibacillaceae</taxon>
        <taxon>Paenibacillus</taxon>
    </lineage>
</organism>
<dbReference type="InterPro" id="IPR036514">
    <property type="entry name" value="SGNH_hydro_sf"/>
</dbReference>
<reference evidence="3 4" key="1">
    <citation type="submission" date="2017-08" db="EMBL/GenBank/DDBJ databases">
        <title>Substantial Increase in Enzyme Production by Combined Drug-Resistance Mutations in Paenibacillus agaridevorans.</title>
        <authorList>
            <person name="Tanaka Y."/>
            <person name="Funane K."/>
            <person name="Hosaka T."/>
            <person name="Shiwa Y."/>
            <person name="Fujita N."/>
            <person name="Miyazaki T."/>
            <person name="Yoshikawa H."/>
            <person name="Murakami K."/>
            <person name="Kasahara K."/>
            <person name="Inaoka T."/>
            <person name="Hiraga Y."/>
            <person name="Ochi K."/>
        </authorList>
    </citation>
    <scope>NUCLEOTIDE SEQUENCE [LARGE SCALE GENOMIC DNA]</scope>
    <source>
        <strain evidence="3 4">T-3040</strain>
    </source>
</reference>
<evidence type="ECO:0000313" key="4">
    <source>
        <dbReference type="Proteomes" id="UP000245202"/>
    </source>
</evidence>
<name>A0A2R5F116_9BACL</name>
<dbReference type="SUPFAM" id="SSF52266">
    <property type="entry name" value="SGNH hydrolase"/>
    <property type="match status" value="1"/>
</dbReference>
<dbReference type="InterPro" id="IPR005181">
    <property type="entry name" value="SASA"/>
</dbReference>
<keyword evidence="4" id="KW-1185">Reference proteome</keyword>
<accession>A0A2R5F116</accession>
<sequence>MLDERMNVPVVYLTHPKPYQVIQRKGYCAAQAYANHLGGPSLGEGTLIIAGSVSRRTQGRLEARTLLHHDAYGIAVDWKDLDAEWEGEQFEATFLVPAGGWYRLELRYIDKERGEQSESVVVEPVGVGEIFIIAGQSYAENCNDSCMRIEDPQGRISALDPRSQEWRVAHDPQPTVNPSDDNEQSRKGTIWPAAMNHLLPLIRVPIGMVNVAVGATSSRQWMPDEPLFDNLQHAGKAVGPFRALLWQQGESDVIEGNSTDVYKSRLLAIKAALEEYWGHSFLWLPAKSTLHPTVYIKPLEEESIRLAIDELWSTPGFLPGPDTDILAGIGLHRALERESGHFTLLGQQQAGLLWCIAIWNLLQLSGVANEQ</sequence>
<dbReference type="Proteomes" id="UP000245202">
    <property type="component" value="Unassembled WGS sequence"/>
</dbReference>